<organism evidence="1 2">
    <name type="scientific">Luteipulveratus mongoliensis</name>
    <dbReference type="NCBI Taxonomy" id="571913"/>
    <lineage>
        <taxon>Bacteria</taxon>
        <taxon>Bacillati</taxon>
        <taxon>Actinomycetota</taxon>
        <taxon>Actinomycetes</taxon>
        <taxon>Micrococcales</taxon>
        <taxon>Dermacoccaceae</taxon>
        <taxon>Luteipulveratus</taxon>
    </lineage>
</organism>
<dbReference type="EMBL" id="CP011112">
    <property type="protein sequence ID" value="AKU18067.1"/>
    <property type="molecule type" value="Genomic_DNA"/>
</dbReference>
<keyword evidence="2" id="KW-1185">Reference proteome</keyword>
<dbReference type="KEGG" id="lmoi:VV02_23045"/>
<gene>
    <name evidence="1" type="ORF">VV02_23045</name>
</gene>
<protein>
    <submittedName>
        <fullName evidence="1">Uncharacterized protein</fullName>
    </submittedName>
</protein>
<evidence type="ECO:0000313" key="1">
    <source>
        <dbReference type="EMBL" id="AKU18067.1"/>
    </source>
</evidence>
<accession>A0A0K1JMW9</accession>
<dbReference type="AlphaFoldDB" id="A0A0K1JMW9"/>
<sequence length="107" mass="10720">MWIDGGQIMVEVKPDGGPVVGGSPTDLDQGARSLSTLATDMTTSVAKSAKNACTDAGGASHDGQLGSALHGLSTLVSSYTTAVGTESRMLGTLARSTAADLRNAMGH</sequence>
<proteinExistence type="predicted"/>
<evidence type="ECO:0000313" key="2">
    <source>
        <dbReference type="Proteomes" id="UP000066480"/>
    </source>
</evidence>
<dbReference type="Proteomes" id="UP000066480">
    <property type="component" value="Chromosome"/>
</dbReference>
<name>A0A0K1JMW9_9MICO</name>
<reference evidence="1 2" key="1">
    <citation type="submission" date="2015-03" db="EMBL/GenBank/DDBJ databases">
        <title>Luteipulveratus halotolerans sp. nov., a novel actinobacterium (Dermacoccaceae) from Sarawak, Malaysia.</title>
        <authorList>
            <person name="Juboi H."/>
            <person name="Basik A."/>
            <person name="Shamsul S.S."/>
            <person name="Arnold P."/>
            <person name="Schmitt E.K."/>
            <person name="Sanglier J.-J."/>
            <person name="Yeo T."/>
        </authorList>
    </citation>
    <scope>NUCLEOTIDE SEQUENCE [LARGE SCALE GENOMIC DNA]</scope>
    <source>
        <strain evidence="1 2">MN07-A0370</strain>
    </source>
</reference>